<dbReference type="EMBL" id="NBTZ01000106">
    <property type="protein sequence ID" value="OTP70573.1"/>
    <property type="molecule type" value="Genomic_DNA"/>
</dbReference>
<name>A0A242MGZ1_CABSO</name>
<proteinExistence type="predicted"/>
<organism evidence="1 2">
    <name type="scientific">Caballeronia sordidicola</name>
    <name type="common">Burkholderia sordidicola</name>
    <dbReference type="NCBI Taxonomy" id="196367"/>
    <lineage>
        <taxon>Bacteria</taxon>
        <taxon>Pseudomonadati</taxon>
        <taxon>Pseudomonadota</taxon>
        <taxon>Betaproteobacteria</taxon>
        <taxon>Burkholderiales</taxon>
        <taxon>Burkholderiaceae</taxon>
        <taxon>Caballeronia</taxon>
    </lineage>
</organism>
<accession>A0A242MGZ1</accession>
<evidence type="ECO:0000313" key="1">
    <source>
        <dbReference type="EMBL" id="OTP70573.1"/>
    </source>
</evidence>
<reference evidence="1 2" key="1">
    <citation type="submission" date="2017-03" db="EMBL/GenBank/DDBJ databases">
        <title>Genome analysis of strain PAMC 26577.</title>
        <authorList>
            <person name="Oh H.-M."/>
            <person name="Yang J.-A."/>
        </authorList>
    </citation>
    <scope>NUCLEOTIDE SEQUENCE [LARGE SCALE GENOMIC DNA]</scope>
    <source>
        <strain evidence="1 2">PAMC 26577</strain>
    </source>
</reference>
<gene>
    <name evidence="1" type="ORF">PAMC26577_26325</name>
</gene>
<dbReference type="AlphaFoldDB" id="A0A242MGZ1"/>
<protein>
    <submittedName>
        <fullName evidence="1">Uncharacterized protein</fullName>
    </submittedName>
</protein>
<sequence length="44" mass="4852">MNEIARSQTSYATTMPGDAGAAVAHVRRICLRRAGHCYKREKSS</sequence>
<comment type="caution">
    <text evidence="1">The sequence shown here is derived from an EMBL/GenBank/DDBJ whole genome shotgun (WGS) entry which is preliminary data.</text>
</comment>
<dbReference type="Proteomes" id="UP000195221">
    <property type="component" value="Unassembled WGS sequence"/>
</dbReference>
<evidence type="ECO:0000313" key="2">
    <source>
        <dbReference type="Proteomes" id="UP000195221"/>
    </source>
</evidence>